<name>A0A2V1DSB7_9PLEO</name>
<dbReference type="GO" id="GO:0000981">
    <property type="term" value="F:DNA-binding transcription factor activity, RNA polymerase II-specific"/>
    <property type="evidence" value="ECO:0007669"/>
    <property type="project" value="InterPro"/>
</dbReference>
<proteinExistence type="predicted"/>
<dbReference type="OrthoDB" id="4216928at2759"/>
<keyword evidence="4" id="KW-1185">Reference proteome</keyword>
<dbReference type="CDD" id="cd00067">
    <property type="entry name" value="GAL4"/>
    <property type="match status" value="1"/>
</dbReference>
<sequence>MLGYISSTRKKSCRQCVKAKRRCDLSYPCCKRCSAKALDCAYPNAEAYHKAEVVIKATPNLNQPTTTTAPPTTTADSLSLDFGAPMEPAVSGVENSDPISNVAFEDRFQLYLGSHSDSSSNKSRSSSPTTTIRTTLLPEIWAPTYLNPFQVRYLISAFRSFVPVLAKDGHNCFIHSQLYADAQPSAYEDAVSLAALYAAKTRKTIPILNKSINNKIASLVATSHTWTLEEHLAAVQAMIIYQTMRLFDPSLRQQTEAVPHNDLLALWAAHLWKRSFTSPITLSQCHNSWVFYESLRRTVLMSVVLRGGWHCVTHDGICNQVPVLARLPLSMDEELWTEDENIFMTRTPCQRKREVLTTYGEFSQTWTPGQDDPARLSDFHRLLLVACRGKEDPRLFFKEPSTVL</sequence>
<evidence type="ECO:0000313" key="4">
    <source>
        <dbReference type="Proteomes" id="UP000244855"/>
    </source>
</evidence>
<reference evidence="3 4" key="1">
    <citation type="journal article" date="2018" name="Sci. Rep.">
        <title>Comparative genomics provides insights into the lifestyle and reveals functional heterogeneity of dark septate endophytic fungi.</title>
        <authorList>
            <person name="Knapp D.G."/>
            <person name="Nemeth J.B."/>
            <person name="Barry K."/>
            <person name="Hainaut M."/>
            <person name="Henrissat B."/>
            <person name="Johnson J."/>
            <person name="Kuo A."/>
            <person name="Lim J.H.P."/>
            <person name="Lipzen A."/>
            <person name="Nolan M."/>
            <person name="Ohm R.A."/>
            <person name="Tamas L."/>
            <person name="Grigoriev I.V."/>
            <person name="Spatafora J.W."/>
            <person name="Nagy L.G."/>
            <person name="Kovacs G.M."/>
        </authorList>
    </citation>
    <scope>NUCLEOTIDE SEQUENCE [LARGE SCALE GENOMIC DNA]</scope>
    <source>
        <strain evidence="3 4">DSE2036</strain>
    </source>
</reference>
<keyword evidence="1" id="KW-0539">Nucleus</keyword>
<dbReference type="GO" id="GO:0008270">
    <property type="term" value="F:zinc ion binding"/>
    <property type="evidence" value="ECO:0007669"/>
    <property type="project" value="InterPro"/>
</dbReference>
<dbReference type="STRING" id="97972.A0A2V1DSB7"/>
<evidence type="ECO:0000259" key="2">
    <source>
        <dbReference type="PROSITE" id="PS50048"/>
    </source>
</evidence>
<evidence type="ECO:0000313" key="3">
    <source>
        <dbReference type="EMBL" id="PVI00220.1"/>
    </source>
</evidence>
<protein>
    <recommendedName>
        <fullName evidence="2">Zn(2)-C6 fungal-type domain-containing protein</fullName>
    </recommendedName>
</protein>
<dbReference type="InterPro" id="IPR001138">
    <property type="entry name" value="Zn2Cys6_DnaBD"/>
</dbReference>
<dbReference type="SUPFAM" id="SSF57701">
    <property type="entry name" value="Zn2/Cys6 DNA-binding domain"/>
    <property type="match status" value="1"/>
</dbReference>
<dbReference type="AlphaFoldDB" id="A0A2V1DSB7"/>
<dbReference type="PROSITE" id="PS50048">
    <property type="entry name" value="ZN2_CY6_FUNGAL_2"/>
    <property type="match status" value="1"/>
</dbReference>
<feature type="domain" description="Zn(2)-C6 fungal-type" evidence="2">
    <location>
        <begin position="12"/>
        <end position="42"/>
    </location>
</feature>
<dbReference type="Proteomes" id="UP000244855">
    <property type="component" value="Unassembled WGS sequence"/>
</dbReference>
<dbReference type="InterPro" id="IPR036864">
    <property type="entry name" value="Zn2-C6_fun-type_DNA-bd_sf"/>
</dbReference>
<evidence type="ECO:0000256" key="1">
    <source>
        <dbReference type="ARBA" id="ARBA00023242"/>
    </source>
</evidence>
<organism evidence="3 4">
    <name type="scientific">Periconia macrospinosa</name>
    <dbReference type="NCBI Taxonomy" id="97972"/>
    <lineage>
        <taxon>Eukaryota</taxon>
        <taxon>Fungi</taxon>
        <taxon>Dikarya</taxon>
        <taxon>Ascomycota</taxon>
        <taxon>Pezizomycotina</taxon>
        <taxon>Dothideomycetes</taxon>
        <taxon>Pleosporomycetidae</taxon>
        <taxon>Pleosporales</taxon>
        <taxon>Massarineae</taxon>
        <taxon>Periconiaceae</taxon>
        <taxon>Periconia</taxon>
    </lineage>
</organism>
<gene>
    <name evidence="3" type="ORF">DM02DRAFT_527460</name>
</gene>
<accession>A0A2V1DSB7</accession>
<dbReference type="EMBL" id="KZ805377">
    <property type="protein sequence ID" value="PVI00220.1"/>
    <property type="molecule type" value="Genomic_DNA"/>
</dbReference>